<organism evidence="4 5">
    <name type="scientific">Tanacetum coccineum</name>
    <dbReference type="NCBI Taxonomy" id="301880"/>
    <lineage>
        <taxon>Eukaryota</taxon>
        <taxon>Viridiplantae</taxon>
        <taxon>Streptophyta</taxon>
        <taxon>Embryophyta</taxon>
        <taxon>Tracheophyta</taxon>
        <taxon>Spermatophyta</taxon>
        <taxon>Magnoliopsida</taxon>
        <taxon>eudicotyledons</taxon>
        <taxon>Gunneridae</taxon>
        <taxon>Pentapetalae</taxon>
        <taxon>asterids</taxon>
        <taxon>campanulids</taxon>
        <taxon>Asterales</taxon>
        <taxon>Asteraceae</taxon>
        <taxon>Asteroideae</taxon>
        <taxon>Anthemideae</taxon>
        <taxon>Anthemidinae</taxon>
        <taxon>Tanacetum</taxon>
    </lineage>
</organism>
<dbReference type="Proteomes" id="UP001151760">
    <property type="component" value="Unassembled WGS sequence"/>
</dbReference>
<dbReference type="InterPro" id="IPR004330">
    <property type="entry name" value="FAR1_DNA_bnd_dom"/>
</dbReference>
<accession>A0ABQ5AXG3</accession>
<reference evidence="4" key="1">
    <citation type="journal article" date="2022" name="Int. J. Mol. Sci.">
        <title>Draft Genome of Tanacetum Coccineum: Genomic Comparison of Closely Related Tanacetum-Family Plants.</title>
        <authorList>
            <person name="Yamashiro T."/>
            <person name="Shiraishi A."/>
            <person name="Nakayama K."/>
            <person name="Satake H."/>
        </authorList>
    </citation>
    <scope>NUCLEOTIDE SEQUENCE</scope>
</reference>
<evidence type="ECO:0000313" key="4">
    <source>
        <dbReference type="EMBL" id="GJT07135.1"/>
    </source>
</evidence>
<dbReference type="InterPro" id="IPR026960">
    <property type="entry name" value="RVT-Znf"/>
</dbReference>
<feature type="domain" description="Reverse transcriptase zinc-binding" evidence="3">
    <location>
        <begin position="80"/>
        <end position="119"/>
    </location>
</feature>
<evidence type="ECO:0000259" key="3">
    <source>
        <dbReference type="Pfam" id="PF13966"/>
    </source>
</evidence>
<keyword evidence="5" id="KW-1185">Reference proteome</keyword>
<evidence type="ECO:0000313" key="5">
    <source>
        <dbReference type="Proteomes" id="UP001151760"/>
    </source>
</evidence>
<protein>
    <submittedName>
        <fullName evidence="4">FAR1-related sequence 5-like protein</fullName>
    </submittedName>
</protein>
<dbReference type="Pfam" id="PF03101">
    <property type="entry name" value="FAR1"/>
    <property type="match status" value="1"/>
</dbReference>
<evidence type="ECO:0000256" key="1">
    <source>
        <dbReference type="SAM" id="Phobius"/>
    </source>
</evidence>
<reference evidence="4" key="2">
    <citation type="submission" date="2022-01" db="EMBL/GenBank/DDBJ databases">
        <authorList>
            <person name="Yamashiro T."/>
            <person name="Shiraishi A."/>
            <person name="Satake H."/>
            <person name="Nakayama K."/>
        </authorList>
    </citation>
    <scope>NUCLEOTIDE SEQUENCE</scope>
</reference>
<proteinExistence type="predicted"/>
<sequence length="474" mass="54926">MLNKYTGKKFALSESAILNLKAKVRHGQPETVRKRLKVPYSVKVPIGICALALLIYSCMVQRFLSFTNEKEAISKREMWLPTRVNLSRRGVLLDSHLCPLCNAAMEDVQHVFFRCDVARVVLRKICRWWDLDWQEICSFSDWDAWFLSFRLSSRLKSILEDQELKNIDDNQLKEADMVVDDEINLVDTEIQEVDGLIVDIDEEENLVATTDTKSIYLHSETPGGSVYWQPNVESIYLPIEGKVFDTIKECVDFYTFYAKIGGLEVKKSAQKKTKSGLVRSKYVMCNREGVPKDININTLDLENSDKQVRNTRHRITGCKARIKVDLHLVFGKYEITKFVSKHNHQMIPKHYKHLTKKQRKMTQAEKMFVVKASTMKLGATRTHNLYSSMKGGAQYVHGTSDDFKNHIRDVNLFIGESDAQMLINKMENRKKFVPNFTFQYKVENSELVAMFWADEVDKCNYKEFGDIISFDVTF</sequence>
<feature type="domain" description="FAR1" evidence="2">
    <location>
        <begin position="252"/>
        <end position="347"/>
    </location>
</feature>
<keyword evidence="1" id="KW-0812">Transmembrane</keyword>
<keyword evidence="1" id="KW-0472">Membrane</keyword>
<dbReference type="PANTHER" id="PTHR47718">
    <property type="entry name" value="OS01G0519700 PROTEIN"/>
    <property type="match status" value="1"/>
</dbReference>
<name>A0ABQ5AXG3_9ASTR</name>
<gene>
    <name evidence="4" type="ORF">Tco_0841597</name>
</gene>
<feature type="transmembrane region" description="Helical" evidence="1">
    <location>
        <begin position="44"/>
        <end position="64"/>
    </location>
</feature>
<dbReference type="PANTHER" id="PTHR47718:SF12">
    <property type="entry name" value="PROTEIN FAR1-RELATED SEQUENCE"/>
    <property type="match status" value="1"/>
</dbReference>
<dbReference type="Pfam" id="PF13966">
    <property type="entry name" value="zf-RVT"/>
    <property type="match status" value="1"/>
</dbReference>
<evidence type="ECO:0000259" key="2">
    <source>
        <dbReference type="Pfam" id="PF03101"/>
    </source>
</evidence>
<comment type="caution">
    <text evidence="4">The sequence shown here is derived from an EMBL/GenBank/DDBJ whole genome shotgun (WGS) entry which is preliminary data.</text>
</comment>
<dbReference type="EMBL" id="BQNB010012726">
    <property type="protein sequence ID" value="GJT07135.1"/>
    <property type="molecule type" value="Genomic_DNA"/>
</dbReference>
<keyword evidence="1" id="KW-1133">Transmembrane helix</keyword>